<evidence type="ECO:0000259" key="24">
    <source>
        <dbReference type="PROSITE" id="PS50016"/>
    </source>
</evidence>
<comment type="catalytic activity">
    <reaction evidence="20">
        <text>L-lysyl(4)-[histone H3] + S-adenosyl-L-methionine = N(6)-methyl-L-lysyl(4)-[histone H3] + S-adenosyl-L-homocysteine + H(+)</text>
        <dbReference type="Rhea" id="RHEA:60264"/>
        <dbReference type="Rhea" id="RHEA-COMP:15543"/>
        <dbReference type="Rhea" id="RHEA-COMP:15547"/>
        <dbReference type="ChEBI" id="CHEBI:15378"/>
        <dbReference type="ChEBI" id="CHEBI:29969"/>
        <dbReference type="ChEBI" id="CHEBI:57856"/>
        <dbReference type="ChEBI" id="CHEBI:59789"/>
        <dbReference type="ChEBI" id="CHEBI:61929"/>
        <dbReference type="EC" id="2.1.1.364"/>
    </reaction>
    <physiologicalReaction direction="left-to-right" evidence="20">
        <dbReference type="Rhea" id="RHEA:60265"/>
    </physiologicalReaction>
</comment>
<feature type="region of interest" description="Disordered" evidence="23">
    <location>
        <begin position="713"/>
        <end position="732"/>
    </location>
</feature>
<evidence type="ECO:0000256" key="21">
    <source>
        <dbReference type="ARBA" id="ARBA00050089"/>
    </source>
</evidence>
<evidence type="ECO:0000313" key="29">
    <source>
        <dbReference type="Ensembl" id="ENSPKIP00000035254.1"/>
    </source>
</evidence>
<keyword evidence="16" id="KW-0238">DNA-binding</keyword>
<feature type="compositionally biased region" description="Polar residues" evidence="23">
    <location>
        <begin position="2585"/>
        <end position="2597"/>
    </location>
</feature>
<feature type="domain" description="PHD-type" evidence="24">
    <location>
        <begin position="1580"/>
        <end position="1631"/>
    </location>
</feature>
<keyword evidence="7" id="KW-0479">Metal-binding</keyword>
<feature type="compositionally biased region" description="Basic and acidic residues" evidence="23">
    <location>
        <begin position="39"/>
        <end position="54"/>
    </location>
</feature>
<dbReference type="InterPro" id="IPR002857">
    <property type="entry name" value="Znf_CXXC"/>
</dbReference>
<feature type="compositionally biased region" description="Basic residues" evidence="23">
    <location>
        <begin position="579"/>
        <end position="603"/>
    </location>
</feature>
<feature type="domain" description="PHD-type" evidence="24">
    <location>
        <begin position="1715"/>
        <end position="1776"/>
    </location>
</feature>
<feature type="compositionally biased region" description="Basic and acidic residues" evidence="23">
    <location>
        <begin position="1097"/>
        <end position="1126"/>
    </location>
</feature>
<dbReference type="Pfam" id="PF02008">
    <property type="entry name" value="zf-CXXC"/>
    <property type="match status" value="1"/>
</dbReference>
<keyword evidence="13" id="KW-0007">Acetylation</keyword>
<comment type="subcellular location">
    <subcellularLocation>
        <location evidence="1">Nucleus</location>
    </subcellularLocation>
</comment>
<sequence length="3746" mass="412660">MMAAAGCGSATASAVGGPSGMAAARGRFPGRPWSSRSRLRSERRSQLGRLRIDTGETDTGGPRPASSGLVASDDPSHLRLLGIEAKHKRLGEAGYSSSGSEEGDDFPGFEVKKAGYRTTLRFGQRSCKSKPVQIQLSKQIQDKPPPVLVAAETNAKPPASAKVSKVNQACRPRTENTKSQRSGCKNSLYNSPSKIIKKGLKSQNTSKPKITVKLVTKRTAKKEVVVRKKAVKKLKVAGFKFLSKTRQIQGAQLSSAHVKLKSGRETYESEKPEEPSDTGQSLKIARQGRRLLENNQEESVTRELSEVSNPGADKPVGTESNGGVGSEEQRDVFKASDIKLSLATELETPSTEPGENLLYEKQGEDMRVPGLKLTRVRNPKAMVGDSGRSRGGRGSKGSSRKKQSKFVWTLTVVKGKSKDTKMEESVDFGKTVGVTKVMPEGIQAASTDSWVTQSQYKEDNQDAKVDTASVTQPEERQEKSFDSETPSALLEVEKVEVVQAHLEEGTQIDDIVISQKAVPPLQLKLVSSPGKQNMQPSLFIRRINPDPPEKVFTAGNITEIPQEPLTLEVIAPPISKRKTRLPLASSRKKRGHKPWTTHKRKSKQNNGAEIQSVLPAAQNEVQTEELMLAAIVEPKSVPNEMGIKNTECSSSSRKDSEPTNAFESSSSEPQTMPDSQAESKGELEKKPTDGEVLVLDPPISERSHSRYIRHPLKRGKKRRRSLIGPRLKRGGLPKLPKEEEVALDNNCPPVATSTPSRPKLVGVLKKKYRRKPVPTSSLPFHGVKRPRTKSTILSKKVELGLTTQLFSSEETVGVQAEPHLASRNIKQGKSKFLKNIRHFIMPVVSARSSRVIKTPMRFMDDAGMSVLPRRASPKKGHHFNLHHRSYKKKDGPVEDHQFPENSVQGDDLPTGRLSDVDLSVTPEPDQNLTLATESHLSESLSGKRKSLLREPSFKWRVLGSSGGEVYTLAKHNEQVSKGEKSSDFLSSVSSSSALKKTQKLNKKTPHFEVYKKLKKLNTGTRKKRRKRISDLVKPALKSSSEAVNRMQDTMAKSSRPCSLLSNLEKGKLKIEDLDSPGVVRKVSVCVRTLTSEMLKSHIERSAANEKNKSDRTTDPVEEESKTERALDSTGPMDVPKVSSTGESIDPEGQKQDSKEELDHSAESDRVVLEEKGTSHRIRLTGANKRMFHLLKRAKVQLIKIDQQKQLKSSQLLSGSQNMGSRDPSMVVVKRRRRKLKERLERGPQNGIPQRVGGPRIKHVCRDAAVVLGQPRAMVPDDVPRLSALPLHERETIPSSPAAQGVSPSEPESPTLQDQKTLKGRKSCGGRFRGDFGGFGLRSRRCGKCKGCLHEEDCGKCMNCLDKPKFGGPNTKRQCCVYKRCDWIEEKKALRLGGKLYKGHGKRRRSSASVCHSSNEEGDAGDGGRVSPTGLPDGQSPSLRKQPRRCVKQRSYCDLLDYDSDLDLMGSTNSASPRRRSTGPRSQDFGSMDGLPGDTSEDGMRGRRSGQHRGPLGRRKVEKSPLEQTPPSVLAALANGFAQREKEPSQPSHKIRVDFKEDCNLQNVWKLGGLSILTSVPVVPPHVCLLCASKGQHEMVYCQVCCEPFHPFCLEPWERPLEENKENWCCRRCRFCHVCGHKGKHSKPLLECERCQNCYHPPCLGPNYPKPNKKSCKKSWVCMTCIRCKSCGVTPGKSWDTEWNHDKGLCPDCTKLYDQGNYCPICNKCYEDNDYDSQMMQCASCNHWVHAKCEELSDDLYEILSSLPESVVYSCQPCSHSQPSNWRELLHMELKAGVEKVLACLLTSSLTQHLVSCSECTALTDLECWREEHPACDLRAIGRKFDKGLYTTLKLFHEDVALVIQKKLAEEAEALPEEQRPSALARSYYLKLLEEVFSWFNGQDSKVWNPCSKEFPVGMLSNAVLPPSTEHVYAQWREREEQKAMVLSCTQNVDDGDLEDNTEERTHFSTPVTSKPVTSYFRNMRNHRLKLKGKKGRPSKADLDTGWSKEDERQCSLCQKYGDAKSNEAGRLLYLGQNEWAHVNCSMWSAEVFEEDNGSLMHVHSAVARGRLMRCERCNQTGATVGCCLTSCQSNYHFMCARTRNCVFQDDKKVFCYKHRDLISGKIITGQGFEVHRRVYVDFEGISLRRKFLTGLEPELINILIGSLQIEKLGVLTELSACQGKLFPVGYQCSRWFWSTVDPRRRCRYTCRIKEVRPPIQEKLVEETPDQGENHTIAHSPCSQTETKSMDPQKFPNHSPKEEPSFPPPLTKADPGARPKVPGYPQTRKPAGGMSRPLPSPGATLSKSHHILTISDLDETCRPRRHSPSSNATGTRNRISSPPLGTSSGAIALREAGSLHPKNSPTTSPDFSVGATENQLPCPSTRLGGRSTPLAHGARMVAPHSTSGLFPQTQWQDSVSSPALNMPGSSFSSQTVQRLSCDLKRTDSTERPHDFTVSSEPQNIVSANILPGKGTSLVSNQSFSYSPFDADSDVGVTTDLEFEETLLNEGVAMNCGAQIVVCGDGEENLDEFRDGEVDIGKGTTHGRASTQSSLPPREDWGNTSSDDDMENYYNFSRTVVTHTVHKEVSQAPTPSSSGTISQLDGVDDGSESDASMVTSDGTQNLKSSTQTQIQNPNQLLHSLHQEDRQTNGLCNLTVASTYPGCGTLAKASTSSSSEVPYGYTRCGSPKAEDSSKQESAITEHTLLHYTAADSLAPHKAFMQTNEVRKCPAIDLPSGLQQSISIIPAKNYDNMTGAELSKSLQVQRESDSELSLVQERRDLPLPDICMTDLVTVQDSVDTDSKKDRQGVFLDPSSGHFVSAEDGSAIDLNPVTEGIDKTGSLEGTDDGSHSTMIRPFQCTPVLQRAVLDSSQASPGPLRHPISMQLPMPTFRPAPLAHIRATVDPLHSTRMTVLPSVENFRTSLSPTEPCRPVPVTVTYVSSGFPSQNETVVSLTPSSGLPLGSYNSLPVPMYPAHTLPTGGTAVSSHTITKTEGLSFQLRDAPQCQPVRPTSHPAPISTPTPILINGCNSTPLQKDAFAGRTISINFSTPRPALEPQQQVVNQSLPGHAILTVREVGGPNVDSTPHVLLVNRLGQIFVKNPENNTFQLPNPSSPSFASVNQIASLLQSNALSATLAAAGNVSGVAGPTVQTQAPKMVTPVTSLSVMHPGASVHPVGHSGNGMVAAPEAFLGRKSKVTIDNTAPGMKKSKSRKATPNPKRNKLNMAAVPSPELSTIQDKPSLNAQAIINKAMASCYSPSGASILSPSHLRTLNRVPAPNSVVLPPDLLIEPEPAATPVSTSSRPRSQVRIKRVSSLSDRITAKKSKVDITELEPSTTLEEQRKTNSTVARSGGVRIKTPTVKGVLDLDDLKEERQGSFENPRPGPWDRLSSASKGGDVSYSKPLMWDSAGRYALTDWNKHSGVISSSDDEMPPPELDDECPVNKDQPHLRFEITSEDGFSVEADSIEVAWKAVIDGVQEARAGARLRQLSFIGMGGARMLGVLHDAVVFLVEQLQGAKRCQRHTFRFHKQDTQEEELPVNPTGCARSEVYLRKSTFDMFNFLASQHRQLPDNGPYDDDEEEVPLKSTRRATSMELPMAMRFRHLERTSKEAVGVYRSAIHGRGLFCKRNIDCGEMVIEYSGIVIRSVLTDKREKYYDGKGIGCYMFRIDDFDVVDATMHGNAARFINHSCEPNCYSRVINVEGQKHIVIFALRKIYRGEELTYDYKFPIEDASNKLNCNCGARRCRRFLN</sequence>
<feature type="compositionally biased region" description="Polar residues" evidence="23">
    <location>
        <begin position="658"/>
        <end position="676"/>
    </location>
</feature>
<dbReference type="PANTHER" id="PTHR45838:SF3">
    <property type="entry name" value="HISTONE-LYSINE N-METHYLTRANSFERASE 2B"/>
    <property type="match status" value="1"/>
</dbReference>
<feature type="region of interest" description="Disordered" evidence="23">
    <location>
        <begin position="579"/>
        <end position="608"/>
    </location>
</feature>
<evidence type="ECO:0000256" key="11">
    <source>
        <dbReference type="ARBA" id="ARBA00022843"/>
    </source>
</evidence>
<dbReference type="FunFam" id="3.30.40.10:FF:000002">
    <property type="entry name" value="Histone-lysine N-methyltransferase"/>
    <property type="match status" value="1"/>
</dbReference>
<dbReference type="FunFam" id="3.30.160.360:FF:000009">
    <property type="entry name" value="Histone-lysine N-methyltransferase"/>
    <property type="match status" value="1"/>
</dbReference>
<dbReference type="InterPro" id="IPR001214">
    <property type="entry name" value="SET_dom"/>
</dbReference>
<feature type="compositionally biased region" description="Basic and acidic residues" evidence="23">
    <location>
        <begin position="456"/>
        <end position="465"/>
    </location>
</feature>
<dbReference type="PROSITE" id="PS50280">
    <property type="entry name" value="SET"/>
    <property type="match status" value="1"/>
</dbReference>
<dbReference type="Ensembl" id="ENSPKIT00000016182.1">
    <property type="protein sequence ID" value="ENSPKIP00000035254.1"/>
    <property type="gene ID" value="ENSPKIG00000014270.1"/>
</dbReference>
<keyword evidence="2" id="KW-1017">Isopeptide bond</keyword>
<dbReference type="InterPro" id="IPR003889">
    <property type="entry name" value="FYrich_C"/>
</dbReference>
<evidence type="ECO:0000256" key="10">
    <source>
        <dbReference type="ARBA" id="ARBA00022833"/>
    </source>
</evidence>
<feature type="region of interest" description="Disordered" evidence="23">
    <location>
        <begin position="1097"/>
        <end position="1169"/>
    </location>
</feature>
<dbReference type="SUPFAM" id="SSF57903">
    <property type="entry name" value="FYVE/PHD zinc finger"/>
    <property type="match status" value="3"/>
</dbReference>
<evidence type="ECO:0000256" key="14">
    <source>
        <dbReference type="ARBA" id="ARBA00023015"/>
    </source>
</evidence>
<dbReference type="PROSITE" id="PS51543">
    <property type="entry name" value="FYRC"/>
    <property type="match status" value="1"/>
</dbReference>
<dbReference type="FunFam" id="2.170.270.10:FF:000004">
    <property type="entry name" value="Histone-lysine N-methyltransferase"/>
    <property type="match status" value="1"/>
</dbReference>
<dbReference type="PANTHER" id="PTHR45838">
    <property type="entry name" value="HISTONE-LYSINE-N-METHYLTRANSFERASE 2 KMT2 FAMILY MEMBER"/>
    <property type="match status" value="1"/>
</dbReference>
<keyword evidence="8" id="KW-0677">Repeat</keyword>
<keyword evidence="18" id="KW-0539">Nucleus</keyword>
<dbReference type="Gene3D" id="3.30.160.360">
    <property type="match status" value="2"/>
</dbReference>
<dbReference type="STRING" id="1676925.ENSPKIP00000035254"/>
<comment type="catalytic activity">
    <reaction evidence="21">
        <text>N(6)-methyl-L-lysyl(4)-[histone H3] + S-adenosyl-L-methionine = N(6),N(6)-dimethyl-L-lysyl(4)-[histone H3] + S-adenosyl-L-homocysteine + H(+)</text>
        <dbReference type="Rhea" id="RHEA:60268"/>
        <dbReference type="Rhea" id="RHEA-COMP:15540"/>
        <dbReference type="Rhea" id="RHEA-COMP:15543"/>
        <dbReference type="ChEBI" id="CHEBI:15378"/>
        <dbReference type="ChEBI" id="CHEBI:57856"/>
        <dbReference type="ChEBI" id="CHEBI:59789"/>
        <dbReference type="ChEBI" id="CHEBI:61929"/>
        <dbReference type="ChEBI" id="CHEBI:61976"/>
    </reaction>
    <physiologicalReaction direction="left-to-right" evidence="21">
        <dbReference type="Rhea" id="RHEA:60269"/>
    </physiologicalReaction>
</comment>
<feature type="compositionally biased region" description="Basic residues" evidence="23">
    <location>
        <begin position="1501"/>
        <end position="1516"/>
    </location>
</feature>
<feature type="compositionally biased region" description="Basic and acidic residues" evidence="23">
    <location>
        <begin position="262"/>
        <end position="274"/>
    </location>
</feature>
<organism evidence="29 30">
    <name type="scientific">Paramormyrops kingsleyae</name>
    <dbReference type="NCBI Taxonomy" id="1676925"/>
    <lineage>
        <taxon>Eukaryota</taxon>
        <taxon>Metazoa</taxon>
        <taxon>Chordata</taxon>
        <taxon>Craniata</taxon>
        <taxon>Vertebrata</taxon>
        <taxon>Euteleostomi</taxon>
        <taxon>Actinopterygii</taxon>
        <taxon>Neopterygii</taxon>
        <taxon>Teleostei</taxon>
        <taxon>Osteoglossocephala</taxon>
        <taxon>Osteoglossomorpha</taxon>
        <taxon>Osteoglossiformes</taxon>
        <taxon>Mormyridae</taxon>
        <taxon>Paramormyrops</taxon>
    </lineage>
</organism>
<feature type="compositionally biased region" description="Basic residues" evidence="23">
    <location>
        <begin position="871"/>
        <end position="887"/>
    </location>
</feature>
<feature type="domain" description="PHD-type" evidence="28">
    <location>
        <begin position="2007"/>
        <end position="2115"/>
    </location>
</feature>
<feature type="region of interest" description="Disordered" evidence="23">
    <location>
        <begin position="2217"/>
        <end position="2384"/>
    </location>
</feature>
<dbReference type="InterPro" id="IPR011011">
    <property type="entry name" value="Znf_FYVE_PHD"/>
</dbReference>
<evidence type="ECO:0000256" key="17">
    <source>
        <dbReference type="ARBA" id="ARBA00023163"/>
    </source>
</evidence>
<feature type="region of interest" description="Disordered" evidence="23">
    <location>
        <begin position="3420"/>
        <end position="3439"/>
    </location>
</feature>
<keyword evidence="9 22" id="KW-0863">Zinc-finger</keyword>
<keyword evidence="12" id="KW-0156">Chromatin regulator</keyword>
<feature type="region of interest" description="Disordered" evidence="23">
    <location>
        <begin position="640"/>
        <end position="704"/>
    </location>
</feature>
<feature type="region of interest" description="Disordered" evidence="23">
    <location>
        <begin position="446"/>
        <end position="486"/>
    </location>
</feature>
<feature type="region of interest" description="Disordered" evidence="23">
    <location>
        <begin position="3196"/>
        <end position="3220"/>
    </location>
</feature>
<dbReference type="Pfam" id="PF05964">
    <property type="entry name" value="FYRN"/>
    <property type="match status" value="1"/>
</dbReference>
<dbReference type="GO" id="GO:0035097">
    <property type="term" value="C:histone methyltransferase complex"/>
    <property type="evidence" value="ECO:0007669"/>
    <property type="project" value="TreeGrafter"/>
</dbReference>
<protein>
    <recommendedName>
        <fullName evidence="19">[histone H3]-lysine(4) N-methyltransferase</fullName>
        <ecNumber evidence="19">2.1.1.364</ecNumber>
    </recommendedName>
</protein>
<evidence type="ECO:0000256" key="23">
    <source>
        <dbReference type="SAM" id="MobiDB-lite"/>
    </source>
</evidence>
<evidence type="ECO:0000259" key="26">
    <source>
        <dbReference type="PROSITE" id="PS50868"/>
    </source>
</evidence>
<dbReference type="Pfam" id="PF05965">
    <property type="entry name" value="FYRC"/>
    <property type="match status" value="1"/>
</dbReference>
<evidence type="ECO:0000259" key="25">
    <source>
        <dbReference type="PROSITE" id="PS50280"/>
    </source>
</evidence>
<dbReference type="CDD" id="cd19170">
    <property type="entry name" value="SET_KMT2A_2B"/>
    <property type="match status" value="1"/>
</dbReference>
<dbReference type="GO" id="GO:0032259">
    <property type="term" value="P:methylation"/>
    <property type="evidence" value="ECO:0007669"/>
    <property type="project" value="UniProtKB-KW"/>
</dbReference>
<dbReference type="Gene3D" id="2.170.270.10">
    <property type="entry name" value="SET domain"/>
    <property type="match status" value="1"/>
</dbReference>
<evidence type="ECO:0000256" key="22">
    <source>
        <dbReference type="PROSITE-ProRule" id="PRU00509"/>
    </source>
</evidence>
<dbReference type="SMART" id="SM00249">
    <property type="entry name" value="PHD"/>
    <property type="match status" value="4"/>
</dbReference>
<dbReference type="PROSITE" id="PS51805">
    <property type="entry name" value="EPHD"/>
    <property type="match status" value="1"/>
</dbReference>
<dbReference type="PROSITE" id="PS51542">
    <property type="entry name" value="FYRN"/>
    <property type="match status" value="1"/>
</dbReference>
<feature type="domain" description="CXXC-type" evidence="27">
    <location>
        <begin position="1334"/>
        <end position="1381"/>
    </location>
</feature>
<evidence type="ECO:0000256" key="13">
    <source>
        <dbReference type="ARBA" id="ARBA00022990"/>
    </source>
</evidence>
<feature type="compositionally biased region" description="Polar residues" evidence="23">
    <location>
        <begin position="179"/>
        <end position="193"/>
    </location>
</feature>
<accession>A0A3B3SX54</accession>
<evidence type="ECO:0000256" key="15">
    <source>
        <dbReference type="ARBA" id="ARBA00023117"/>
    </source>
</evidence>
<evidence type="ECO:0000256" key="1">
    <source>
        <dbReference type="ARBA" id="ARBA00004123"/>
    </source>
</evidence>
<dbReference type="GO" id="GO:0140945">
    <property type="term" value="F:histone H3K4 monomethyltransferase activity"/>
    <property type="evidence" value="ECO:0007669"/>
    <property type="project" value="UniProtKB-EC"/>
</dbReference>
<feature type="compositionally biased region" description="Basic and acidic residues" evidence="23">
    <location>
        <begin position="888"/>
        <end position="898"/>
    </location>
</feature>
<dbReference type="PROSITE" id="PS51058">
    <property type="entry name" value="ZF_CXXC"/>
    <property type="match status" value="1"/>
</dbReference>
<dbReference type="InterPro" id="IPR003616">
    <property type="entry name" value="Post-SET_dom"/>
</dbReference>
<feature type="compositionally biased region" description="Basic residues" evidence="23">
    <location>
        <begin position="390"/>
        <end position="404"/>
    </location>
</feature>
<keyword evidence="6" id="KW-0949">S-adenosyl-L-methionine</keyword>
<feature type="region of interest" description="Disordered" evidence="23">
    <location>
        <begin position="127"/>
        <end position="146"/>
    </location>
</feature>
<feature type="region of interest" description="Disordered" evidence="23">
    <location>
        <begin position="3329"/>
        <end position="3351"/>
    </location>
</feature>
<feature type="compositionally biased region" description="Acidic residues" evidence="23">
    <location>
        <begin position="3423"/>
        <end position="3436"/>
    </location>
</feature>
<feature type="compositionally biased region" description="Basic residues" evidence="23">
    <location>
        <begin position="713"/>
        <end position="731"/>
    </location>
</feature>
<dbReference type="InterPro" id="IPR013083">
    <property type="entry name" value="Znf_RING/FYVE/PHD"/>
</dbReference>
<evidence type="ECO:0000256" key="3">
    <source>
        <dbReference type="ARBA" id="ARBA00022553"/>
    </source>
</evidence>
<feature type="domain" description="Post-SET" evidence="26">
    <location>
        <begin position="3730"/>
        <end position="3746"/>
    </location>
</feature>
<dbReference type="CDD" id="cd15589">
    <property type="entry name" value="PHD1_KMT2B"/>
    <property type="match status" value="1"/>
</dbReference>
<dbReference type="Pfam" id="PF00628">
    <property type="entry name" value="PHD"/>
    <property type="match status" value="2"/>
</dbReference>
<keyword evidence="15" id="KW-0103">Bromodomain</keyword>
<dbReference type="SUPFAM" id="SSF82199">
    <property type="entry name" value="SET domain"/>
    <property type="match status" value="1"/>
</dbReference>
<keyword evidence="17" id="KW-0804">Transcription</keyword>
<dbReference type="EC" id="2.1.1.364" evidence="19"/>
<evidence type="ECO:0000256" key="16">
    <source>
        <dbReference type="ARBA" id="ARBA00023125"/>
    </source>
</evidence>
<evidence type="ECO:0000256" key="19">
    <source>
        <dbReference type="ARBA" id="ARBA00023620"/>
    </source>
</evidence>
<evidence type="ECO:0000259" key="28">
    <source>
        <dbReference type="PROSITE" id="PS51805"/>
    </source>
</evidence>
<dbReference type="InterPro" id="IPR019787">
    <property type="entry name" value="Znf_PHD-finger"/>
</dbReference>
<feature type="compositionally biased region" description="Polar residues" evidence="23">
    <location>
        <begin position="2607"/>
        <end position="2625"/>
    </location>
</feature>
<feature type="compositionally biased region" description="Polar residues" evidence="23">
    <location>
        <begin position="446"/>
        <end position="455"/>
    </location>
</feature>
<feature type="compositionally biased region" description="Basic and acidic residues" evidence="23">
    <location>
        <begin position="1147"/>
        <end position="1169"/>
    </location>
</feature>
<keyword evidence="4" id="KW-0489">Methyltransferase</keyword>
<evidence type="ECO:0000256" key="12">
    <source>
        <dbReference type="ARBA" id="ARBA00022853"/>
    </source>
</evidence>
<feature type="region of interest" description="Disordered" evidence="23">
    <location>
        <begin position="3368"/>
        <end position="3390"/>
    </location>
</feature>
<feature type="compositionally biased region" description="Polar residues" evidence="23">
    <location>
        <begin position="2356"/>
        <end position="2377"/>
    </location>
</feature>
<dbReference type="SMART" id="SM00317">
    <property type="entry name" value="SET"/>
    <property type="match status" value="1"/>
</dbReference>
<evidence type="ECO:0000256" key="2">
    <source>
        <dbReference type="ARBA" id="ARBA00022499"/>
    </source>
</evidence>
<feature type="region of interest" description="Disordered" evidence="23">
    <location>
        <begin position="250"/>
        <end position="404"/>
    </location>
</feature>
<feature type="region of interest" description="Disordered" evidence="23">
    <location>
        <begin position="869"/>
        <end position="923"/>
    </location>
</feature>
<keyword evidence="5" id="KW-0808">Transferase</keyword>
<evidence type="ECO:0000256" key="20">
    <source>
        <dbReference type="ARBA" id="ARBA00049353"/>
    </source>
</evidence>
<evidence type="ECO:0000256" key="7">
    <source>
        <dbReference type="ARBA" id="ARBA00022723"/>
    </source>
</evidence>
<dbReference type="SMART" id="SM00542">
    <property type="entry name" value="FYRC"/>
    <property type="match status" value="1"/>
</dbReference>
<dbReference type="InterPro" id="IPR047219">
    <property type="entry name" value="KMT2A_2B_SET"/>
</dbReference>
<keyword evidence="11" id="KW-0832">Ubl conjugation</keyword>
<feature type="compositionally biased region" description="Basic and acidic residues" evidence="23">
    <location>
        <begin position="327"/>
        <end position="337"/>
    </location>
</feature>
<feature type="region of interest" description="Disordered" evidence="23">
    <location>
        <begin position="1"/>
        <end position="75"/>
    </location>
</feature>
<dbReference type="CDD" id="cd15664">
    <property type="entry name" value="ePHD_KMT2A_like"/>
    <property type="match status" value="1"/>
</dbReference>
<feature type="region of interest" description="Disordered" evidence="23">
    <location>
        <begin position="1290"/>
        <end position="1322"/>
    </location>
</feature>
<feature type="region of interest" description="Disordered" evidence="23">
    <location>
        <begin position="1463"/>
        <end position="1525"/>
    </location>
</feature>
<proteinExistence type="predicted"/>
<feature type="compositionally biased region" description="Polar residues" evidence="23">
    <location>
        <begin position="3329"/>
        <end position="3345"/>
    </location>
</feature>
<dbReference type="Gene3D" id="3.30.40.10">
    <property type="entry name" value="Zinc/RING finger domain, C3HC4 (zinc finger)"/>
    <property type="match status" value="3"/>
</dbReference>
<dbReference type="GO" id="GO:0008270">
    <property type="term" value="F:zinc ion binding"/>
    <property type="evidence" value="ECO:0007669"/>
    <property type="project" value="UniProtKB-KW"/>
</dbReference>
<dbReference type="GO" id="GO:0045893">
    <property type="term" value="P:positive regulation of DNA-templated transcription"/>
    <property type="evidence" value="ECO:0007669"/>
    <property type="project" value="TreeGrafter"/>
</dbReference>
<evidence type="ECO:0000256" key="9">
    <source>
        <dbReference type="ARBA" id="ARBA00022771"/>
    </source>
</evidence>
<evidence type="ECO:0000313" key="30">
    <source>
        <dbReference type="Proteomes" id="UP000261540"/>
    </source>
</evidence>
<dbReference type="PROSITE" id="PS50868">
    <property type="entry name" value="POST_SET"/>
    <property type="match status" value="1"/>
</dbReference>
<dbReference type="SMART" id="SM00541">
    <property type="entry name" value="FYRN"/>
    <property type="match status" value="1"/>
</dbReference>
<dbReference type="InterPro" id="IPR036427">
    <property type="entry name" value="Bromodomain-like_sf"/>
</dbReference>
<feature type="region of interest" description="Disordered" evidence="23">
    <location>
        <begin position="2532"/>
        <end position="2563"/>
    </location>
</feature>
<keyword evidence="10" id="KW-0862">Zinc</keyword>
<feature type="domain" description="SET" evidence="25">
    <location>
        <begin position="3606"/>
        <end position="3722"/>
    </location>
</feature>
<dbReference type="CDD" id="cd15593">
    <property type="entry name" value="PHD3_KMT2B"/>
    <property type="match status" value="1"/>
</dbReference>
<dbReference type="InterPro" id="IPR034732">
    <property type="entry name" value="EPHD"/>
</dbReference>
<dbReference type="Pfam" id="PF13771">
    <property type="entry name" value="zf-HC5HC2H"/>
    <property type="match status" value="1"/>
</dbReference>
<dbReference type="Pfam" id="PF00856">
    <property type="entry name" value="SET"/>
    <property type="match status" value="1"/>
</dbReference>
<feature type="compositionally biased region" description="Polar residues" evidence="23">
    <location>
        <begin position="1292"/>
        <end position="1314"/>
    </location>
</feature>
<evidence type="ECO:0000256" key="5">
    <source>
        <dbReference type="ARBA" id="ARBA00022679"/>
    </source>
</evidence>
<dbReference type="Gene3D" id="1.20.920.10">
    <property type="entry name" value="Bromodomain-like"/>
    <property type="match status" value="1"/>
</dbReference>
<dbReference type="FunFam" id="3.30.40.10:FF:000089">
    <property type="entry name" value="Histone-lysine N-methyltransferase"/>
    <property type="match status" value="1"/>
</dbReference>
<feature type="compositionally biased region" description="Basic and acidic residues" evidence="23">
    <location>
        <begin position="677"/>
        <end position="689"/>
    </location>
</feature>
<feature type="region of interest" description="Disordered" evidence="23">
    <location>
        <begin position="2582"/>
        <end position="2625"/>
    </location>
</feature>
<feature type="region of interest" description="Disordered" evidence="23">
    <location>
        <begin position="1406"/>
        <end position="1444"/>
    </location>
</feature>
<dbReference type="GO" id="GO:0003677">
    <property type="term" value="F:DNA binding"/>
    <property type="evidence" value="ECO:0007669"/>
    <property type="project" value="UniProtKB-KW"/>
</dbReference>
<keyword evidence="14" id="KW-0805">Transcription regulation</keyword>
<dbReference type="Proteomes" id="UP000261540">
    <property type="component" value="Unplaced"/>
</dbReference>
<evidence type="ECO:0000259" key="27">
    <source>
        <dbReference type="PROSITE" id="PS51058"/>
    </source>
</evidence>
<dbReference type="InterPro" id="IPR003888">
    <property type="entry name" value="FYrich_N"/>
</dbReference>
<dbReference type="FunFam" id="3.30.40.10:FF:000071">
    <property type="entry name" value="Histone-lysine N-methyltransferase"/>
    <property type="match status" value="1"/>
</dbReference>
<evidence type="ECO:0000256" key="8">
    <source>
        <dbReference type="ARBA" id="ARBA00022737"/>
    </source>
</evidence>
<evidence type="ECO:0000256" key="6">
    <source>
        <dbReference type="ARBA" id="ARBA00022691"/>
    </source>
</evidence>
<evidence type="ECO:0000256" key="4">
    <source>
        <dbReference type="ARBA" id="ARBA00022603"/>
    </source>
</evidence>
<keyword evidence="3" id="KW-0597">Phosphoprotein</keyword>
<feature type="compositionally biased region" description="Low complexity" evidence="23">
    <location>
        <begin position="1"/>
        <end position="16"/>
    </location>
</feature>
<feature type="compositionally biased region" description="Polar residues" evidence="23">
    <location>
        <begin position="2323"/>
        <end position="2344"/>
    </location>
</feature>
<dbReference type="GeneTree" id="ENSGT00940000163756"/>
<dbReference type="PROSITE" id="PS50016">
    <property type="entry name" value="ZF_PHD_2"/>
    <property type="match status" value="3"/>
</dbReference>
<reference evidence="29" key="2">
    <citation type="submission" date="2025-09" db="UniProtKB">
        <authorList>
            <consortium name="Ensembl"/>
        </authorList>
    </citation>
    <scope>IDENTIFICATION</scope>
</reference>
<dbReference type="InterPro" id="IPR001965">
    <property type="entry name" value="Znf_PHD"/>
</dbReference>
<name>A0A3B3SX54_9TELE</name>
<evidence type="ECO:0000256" key="18">
    <source>
        <dbReference type="ARBA" id="ARBA00023242"/>
    </source>
</evidence>
<feature type="region of interest" description="Disordered" evidence="23">
    <location>
        <begin position="153"/>
        <end position="203"/>
    </location>
</feature>
<feature type="domain" description="PHD-type" evidence="24">
    <location>
        <begin position="1628"/>
        <end position="1683"/>
    </location>
</feature>
<feature type="compositionally biased region" description="Basic and acidic residues" evidence="23">
    <location>
        <begin position="473"/>
        <end position="482"/>
    </location>
</feature>
<dbReference type="InterPro" id="IPR046341">
    <property type="entry name" value="SET_dom_sf"/>
</dbReference>
<reference evidence="29" key="1">
    <citation type="submission" date="2025-08" db="UniProtKB">
        <authorList>
            <consortium name="Ensembl"/>
        </authorList>
    </citation>
    <scope>IDENTIFICATION</scope>
</reference>
<keyword evidence="30" id="KW-1185">Reference proteome</keyword>
<feature type="region of interest" description="Disordered" evidence="23">
    <location>
        <begin position="1949"/>
        <end position="1968"/>
    </location>
</feature>